<dbReference type="InterPro" id="IPR004102">
    <property type="entry name" value="Poly(ADP-ribose)pol_reg_dom"/>
</dbReference>
<dbReference type="Gene3D" id="1.20.142.10">
    <property type="entry name" value="Poly(ADP-ribose) polymerase, regulatory domain"/>
    <property type="match status" value="1"/>
</dbReference>
<evidence type="ECO:0000256" key="3">
    <source>
        <dbReference type="ARBA" id="ARBA00022679"/>
    </source>
</evidence>
<keyword evidence="5" id="KW-0479">Metal-binding</keyword>
<evidence type="ECO:0000256" key="6">
    <source>
        <dbReference type="ARBA" id="ARBA00022737"/>
    </source>
</evidence>
<evidence type="ECO:0000259" key="17">
    <source>
        <dbReference type="PROSITE" id="PS50172"/>
    </source>
</evidence>
<feature type="compositionally biased region" description="Acidic residues" evidence="16">
    <location>
        <begin position="184"/>
        <end position="195"/>
    </location>
</feature>
<comment type="subcellular location">
    <subcellularLocation>
        <location evidence="1">Nucleus</location>
    </subcellularLocation>
</comment>
<evidence type="ECO:0000256" key="5">
    <source>
        <dbReference type="ARBA" id="ARBA00022723"/>
    </source>
</evidence>
<dbReference type="PANTHER" id="PTHR10459:SF60">
    <property type="entry name" value="POLY [ADP-RIBOSE] POLYMERASE 2"/>
    <property type="match status" value="1"/>
</dbReference>
<keyword evidence="12" id="KW-0539">Nucleus</keyword>
<evidence type="ECO:0000256" key="7">
    <source>
        <dbReference type="ARBA" id="ARBA00022765"/>
    </source>
</evidence>
<dbReference type="GO" id="GO:0005730">
    <property type="term" value="C:nucleolus"/>
    <property type="evidence" value="ECO:0007669"/>
    <property type="project" value="TreeGrafter"/>
</dbReference>
<gene>
    <name evidence="21" type="ORF">BCR36DRAFT_321688</name>
</gene>
<evidence type="ECO:0000256" key="15">
    <source>
        <dbReference type="RuleBase" id="RU362114"/>
    </source>
</evidence>
<feature type="compositionally biased region" description="Basic and acidic residues" evidence="16">
    <location>
        <begin position="153"/>
        <end position="183"/>
    </location>
</feature>
<evidence type="ECO:0000259" key="19">
    <source>
        <dbReference type="PROSITE" id="PS51060"/>
    </source>
</evidence>
<protein>
    <recommendedName>
        <fullName evidence="15">Poly [ADP-ribose] polymerase</fullName>
        <shortName evidence="15">PARP</shortName>
        <ecNumber evidence="15">2.4.2.-</ecNumber>
    </recommendedName>
</protein>
<dbReference type="InterPro" id="IPR001357">
    <property type="entry name" value="BRCT_dom"/>
</dbReference>
<dbReference type="CDD" id="cd01437">
    <property type="entry name" value="parp_like"/>
    <property type="match status" value="1"/>
</dbReference>
<dbReference type="EMBL" id="MCFH01000009">
    <property type="protein sequence ID" value="ORX55486.1"/>
    <property type="molecule type" value="Genomic_DNA"/>
</dbReference>
<dbReference type="AlphaFoldDB" id="A0A1Y1VGC9"/>
<dbReference type="Pfam" id="PF00644">
    <property type="entry name" value="PARP"/>
    <property type="match status" value="1"/>
</dbReference>
<keyword evidence="6" id="KW-0677">Repeat</keyword>
<dbReference type="InterPro" id="IPR050800">
    <property type="entry name" value="ARTD/PARP"/>
</dbReference>
<dbReference type="GO" id="GO:0003677">
    <property type="term" value="F:DNA binding"/>
    <property type="evidence" value="ECO:0007669"/>
    <property type="project" value="UniProtKB-KW"/>
</dbReference>
<keyword evidence="9" id="KW-0862">Zinc</keyword>
<feature type="domain" description="WGR" evidence="20">
    <location>
        <begin position="215"/>
        <end position="311"/>
    </location>
</feature>
<proteinExistence type="inferred from homology"/>
<keyword evidence="8" id="KW-0863">Zinc-finger</keyword>
<comment type="caution">
    <text evidence="21">The sequence shown here is derived from an EMBL/GenBank/DDBJ whole genome shotgun (WGS) entry which is preliminary data.</text>
</comment>
<name>A0A1Y1VGC9_9FUNG</name>
<dbReference type="PROSITE" id="PS51977">
    <property type="entry name" value="WGR"/>
    <property type="match status" value="1"/>
</dbReference>
<evidence type="ECO:0000256" key="4">
    <source>
        <dbReference type="ARBA" id="ARBA00022695"/>
    </source>
</evidence>
<dbReference type="Pfam" id="PF05406">
    <property type="entry name" value="WGR"/>
    <property type="match status" value="1"/>
</dbReference>
<feature type="compositionally biased region" description="Basic residues" evidence="16">
    <location>
        <begin position="125"/>
        <end position="134"/>
    </location>
</feature>
<organism evidence="21 22">
    <name type="scientific">Piromyces finnis</name>
    <dbReference type="NCBI Taxonomy" id="1754191"/>
    <lineage>
        <taxon>Eukaryota</taxon>
        <taxon>Fungi</taxon>
        <taxon>Fungi incertae sedis</taxon>
        <taxon>Chytridiomycota</taxon>
        <taxon>Chytridiomycota incertae sedis</taxon>
        <taxon>Neocallimastigomycetes</taxon>
        <taxon>Neocallimastigales</taxon>
        <taxon>Neocallimastigaceae</taxon>
        <taxon>Piromyces</taxon>
    </lineage>
</organism>
<dbReference type="Proteomes" id="UP000193719">
    <property type="component" value="Unassembled WGS sequence"/>
</dbReference>
<dbReference type="GO" id="GO:0070212">
    <property type="term" value="P:protein poly-ADP-ribosylation"/>
    <property type="evidence" value="ECO:0007669"/>
    <property type="project" value="TreeGrafter"/>
</dbReference>
<dbReference type="FunFam" id="2.20.140.10:FF:000001">
    <property type="entry name" value="Poly [ADP-ribose] polymerase"/>
    <property type="match status" value="1"/>
</dbReference>
<dbReference type="PROSITE" id="PS50172">
    <property type="entry name" value="BRCT"/>
    <property type="match status" value="1"/>
</dbReference>
<evidence type="ECO:0000256" key="1">
    <source>
        <dbReference type="ARBA" id="ARBA00004123"/>
    </source>
</evidence>
<dbReference type="InterPro" id="IPR036930">
    <property type="entry name" value="WGR_dom_sf"/>
</dbReference>
<evidence type="ECO:0000256" key="12">
    <source>
        <dbReference type="ARBA" id="ARBA00023242"/>
    </source>
</evidence>
<dbReference type="GO" id="GO:0003950">
    <property type="term" value="F:NAD+ poly-ADP-ribosyltransferase activity"/>
    <property type="evidence" value="ECO:0007669"/>
    <property type="project" value="UniProtKB-UniRule"/>
</dbReference>
<feature type="region of interest" description="Disordered" evidence="16">
    <location>
        <begin position="112"/>
        <end position="200"/>
    </location>
</feature>
<dbReference type="PROSITE" id="PS51060">
    <property type="entry name" value="PARP_ALPHA_HD"/>
    <property type="match status" value="1"/>
</dbReference>
<dbReference type="Pfam" id="PF16589">
    <property type="entry name" value="BRCT_2"/>
    <property type="match status" value="1"/>
</dbReference>
<keyword evidence="4" id="KW-0548">Nucleotidyltransferase</keyword>
<sequence length="698" mass="79952">MSLRRSARINAKANQTKQGTFFQDLVFTLSPATNISVENRITNNGGKIQKTYTKKVNYLIATKEELAENELSTKIKNALDNPECKIVDESYITNCIKENKLIDAESYILKPPSEEEKKTHTPVIPKRKYTRKSTKKDGEEKPTKRKRATTSKNESKGSTKEKGKKEVKEEDPMDVDDSKKKEEDGEEEEEEEEEIVKEIRKGRTVVDPNVPNSNDYHVLEEGDEIYDAILNQTNIANNNNKFYNLQVLKKDNSNQYCFWTRWGRVGEKGQSSLLNCSSKDIAISNFKSKFKDKTGNNWSDRNNFVKKNKKYFLLERDYGVTEEDEKRIKEKEKEIEQIDIPDSKLDEKVQDIIKLIFDISLMEQQMSEIGYNAKKMPLGKLTKEHIKKSFAVLKKLDDELNNKVPKPSVLSDLTSEFYTIIPHDFGRTRPPVINTKVLLKKKIEMVESLADIQIATTLLKNQKVEITENPIDMNYKSLHCDLTPLDHNSEEFEMIKTYVANTHAKTHSWYELEVGEAYIVDREGEKERFLGNKYPDKKRKLLWHGSRITNFAGILSQGLRIAPPEAPVTGYMFGKGVYFADMVSKSANYCCASSNHLGLMLLCEVMTGEENNLLYADYNAGSLAKENNKDCTKGCGRNAPDPTKSAYTKDGIEVPYGPAIDVTLDKDGSLLYNEYIVYDVAQIKMRYLIKMKFNKPKN</sequence>
<dbReference type="InterPro" id="IPR036616">
    <property type="entry name" value="Poly(ADP-ribose)pol_reg_dom_sf"/>
</dbReference>
<dbReference type="CDD" id="cd07997">
    <property type="entry name" value="WGR_PARP"/>
    <property type="match status" value="1"/>
</dbReference>
<dbReference type="InterPro" id="IPR008893">
    <property type="entry name" value="WGR_domain"/>
</dbReference>
<dbReference type="Pfam" id="PF02877">
    <property type="entry name" value="PARP_reg"/>
    <property type="match status" value="1"/>
</dbReference>
<keyword evidence="3 15" id="KW-0808">Transferase</keyword>
<dbReference type="GO" id="GO:1990404">
    <property type="term" value="F:NAD+-protein mono-ADP-ribosyltransferase activity"/>
    <property type="evidence" value="ECO:0007669"/>
    <property type="project" value="TreeGrafter"/>
</dbReference>
<feature type="domain" description="PARP catalytic" evidence="18">
    <location>
        <begin position="469"/>
        <end position="698"/>
    </location>
</feature>
<dbReference type="EC" id="2.4.2.-" evidence="15"/>
<dbReference type="SUPFAM" id="SSF142921">
    <property type="entry name" value="WGR domain-like"/>
    <property type="match status" value="1"/>
</dbReference>
<evidence type="ECO:0000256" key="11">
    <source>
        <dbReference type="ARBA" id="ARBA00023125"/>
    </source>
</evidence>
<dbReference type="OrthoDB" id="2017365at2759"/>
<dbReference type="GO" id="GO:0006302">
    <property type="term" value="P:double-strand break repair"/>
    <property type="evidence" value="ECO:0007669"/>
    <property type="project" value="TreeGrafter"/>
</dbReference>
<keyword evidence="11" id="KW-0238">DNA-binding</keyword>
<evidence type="ECO:0000256" key="13">
    <source>
        <dbReference type="ARBA" id="ARBA00024347"/>
    </source>
</evidence>
<evidence type="ECO:0000313" key="22">
    <source>
        <dbReference type="Proteomes" id="UP000193719"/>
    </source>
</evidence>
<dbReference type="PANTHER" id="PTHR10459">
    <property type="entry name" value="DNA LIGASE"/>
    <property type="match status" value="1"/>
</dbReference>
<dbReference type="SUPFAM" id="SSF56399">
    <property type="entry name" value="ADP-ribosylation"/>
    <property type="match status" value="1"/>
</dbReference>
<evidence type="ECO:0000259" key="20">
    <source>
        <dbReference type="PROSITE" id="PS51977"/>
    </source>
</evidence>
<dbReference type="Gene3D" id="2.20.140.10">
    <property type="entry name" value="WGR domain"/>
    <property type="match status" value="1"/>
</dbReference>
<dbReference type="SMART" id="SM00773">
    <property type="entry name" value="WGR"/>
    <property type="match status" value="1"/>
</dbReference>
<reference evidence="21 22" key="1">
    <citation type="submission" date="2016-08" db="EMBL/GenBank/DDBJ databases">
        <title>Genomes of anaerobic fungi encode conserved fungal cellulosomes for biomass hydrolysis.</title>
        <authorList>
            <consortium name="DOE Joint Genome Institute"/>
            <person name="Haitjema C.H."/>
            <person name="Gilmore S.P."/>
            <person name="Henske J.K."/>
            <person name="Solomon K.V."/>
            <person name="De Groot R."/>
            <person name="Kuo A."/>
            <person name="Mondo S.J."/>
            <person name="Salamov A.A."/>
            <person name="Labutti K."/>
            <person name="Zhao Z."/>
            <person name="Chiniquy J."/>
            <person name="Barry K."/>
            <person name="Brewer H.M."/>
            <person name="Purvine S.O."/>
            <person name="Wright A.T."/>
            <person name="Boxma B."/>
            <person name="Van Alen T."/>
            <person name="Hackstein J.H."/>
            <person name="Baker S.E."/>
            <person name="Grigoriev I.V."/>
            <person name="O'Malley M.A."/>
        </authorList>
    </citation>
    <scope>NUCLEOTIDE SEQUENCE [LARGE SCALE GENOMIC DNA]</scope>
    <source>
        <strain evidence="22">finn</strain>
    </source>
</reference>
<evidence type="ECO:0000256" key="2">
    <source>
        <dbReference type="ARBA" id="ARBA00022676"/>
    </source>
</evidence>
<dbReference type="PROSITE" id="PS51059">
    <property type="entry name" value="PARP_CATALYTIC"/>
    <property type="match status" value="1"/>
</dbReference>
<keyword evidence="22" id="KW-1185">Reference proteome</keyword>
<dbReference type="InterPro" id="IPR012317">
    <property type="entry name" value="Poly(ADP-ribose)pol_cat_dom"/>
</dbReference>
<evidence type="ECO:0000259" key="18">
    <source>
        <dbReference type="PROSITE" id="PS51059"/>
    </source>
</evidence>
<comment type="similarity">
    <text evidence="13">Belongs to the ARTD/PARP family.</text>
</comment>
<evidence type="ECO:0000256" key="10">
    <source>
        <dbReference type="ARBA" id="ARBA00023027"/>
    </source>
</evidence>
<dbReference type="STRING" id="1754191.A0A1Y1VGC9"/>
<dbReference type="Gene3D" id="3.90.228.10">
    <property type="match status" value="1"/>
</dbReference>
<evidence type="ECO:0000256" key="9">
    <source>
        <dbReference type="ARBA" id="ARBA00022833"/>
    </source>
</evidence>
<comment type="catalytic activity">
    <reaction evidence="14">
        <text>NAD(+) + (ADP-D-ribosyl)n-acceptor = nicotinamide + (ADP-D-ribosyl)n+1-acceptor + H(+).</text>
        <dbReference type="EC" id="2.4.2.30"/>
    </reaction>
</comment>
<feature type="domain" description="BRCT" evidence="17">
    <location>
        <begin position="17"/>
        <end position="109"/>
    </location>
</feature>
<evidence type="ECO:0000256" key="8">
    <source>
        <dbReference type="ARBA" id="ARBA00022771"/>
    </source>
</evidence>
<dbReference type="FunFam" id="3.90.228.10:FF:000002">
    <property type="entry name" value="Poly [ADP-ribose] polymerase"/>
    <property type="match status" value="1"/>
</dbReference>
<dbReference type="SUPFAM" id="SSF47587">
    <property type="entry name" value="Domain of poly(ADP-ribose) polymerase"/>
    <property type="match status" value="1"/>
</dbReference>
<dbReference type="FunFam" id="1.20.142.10:FF:000001">
    <property type="entry name" value="Poly [ADP-ribose] polymerase"/>
    <property type="match status" value="1"/>
</dbReference>
<dbReference type="Gene3D" id="3.40.50.10190">
    <property type="entry name" value="BRCT domain"/>
    <property type="match status" value="1"/>
</dbReference>
<evidence type="ECO:0000313" key="21">
    <source>
        <dbReference type="EMBL" id="ORX55486.1"/>
    </source>
</evidence>
<keyword evidence="10 15" id="KW-0520">NAD</keyword>
<evidence type="ECO:0000256" key="16">
    <source>
        <dbReference type="SAM" id="MobiDB-lite"/>
    </source>
</evidence>
<feature type="domain" description="PARP alpha-helical" evidence="19">
    <location>
        <begin position="342"/>
        <end position="460"/>
    </location>
</feature>
<dbReference type="GO" id="GO:0016779">
    <property type="term" value="F:nucleotidyltransferase activity"/>
    <property type="evidence" value="ECO:0007669"/>
    <property type="project" value="UniProtKB-KW"/>
</dbReference>
<reference evidence="21 22" key="2">
    <citation type="submission" date="2016-08" db="EMBL/GenBank/DDBJ databases">
        <title>Pervasive Adenine N6-methylation of Active Genes in Fungi.</title>
        <authorList>
            <consortium name="DOE Joint Genome Institute"/>
            <person name="Mondo S.J."/>
            <person name="Dannebaum R.O."/>
            <person name="Kuo R.C."/>
            <person name="Labutti K."/>
            <person name="Haridas S."/>
            <person name="Kuo A."/>
            <person name="Salamov A."/>
            <person name="Ahrendt S.R."/>
            <person name="Lipzen A."/>
            <person name="Sullivan W."/>
            <person name="Andreopoulos W.B."/>
            <person name="Clum A."/>
            <person name="Lindquist E."/>
            <person name="Daum C."/>
            <person name="Ramamoorthy G.K."/>
            <person name="Gryganskyi A."/>
            <person name="Culley D."/>
            <person name="Magnuson J.K."/>
            <person name="James T.Y."/>
            <person name="O'Malley M.A."/>
            <person name="Stajich J.E."/>
            <person name="Spatafora J.W."/>
            <person name="Visel A."/>
            <person name="Grigoriev I.V."/>
        </authorList>
    </citation>
    <scope>NUCLEOTIDE SEQUENCE [LARGE SCALE GENOMIC DNA]</scope>
    <source>
        <strain evidence="22">finn</strain>
    </source>
</reference>
<evidence type="ECO:0000256" key="14">
    <source>
        <dbReference type="ARBA" id="ARBA00033987"/>
    </source>
</evidence>
<dbReference type="GO" id="GO:0008270">
    <property type="term" value="F:zinc ion binding"/>
    <property type="evidence" value="ECO:0007669"/>
    <property type="project" value="UniProtKB-KW"/>
</dbReference>
<keyword evidence="7" id="KW-0013">ADP-ribosylation</keyword>
<dbReference type="InterPro" id="IPR036420">
    <property type="entry name" value="BRCT_dom_sf"/>
</dbReference>
<dbReference type="SUPFAM" id="SSF52113">
    <property type="entry name" value="BRCT domain"/>
    <property type="match status" value="1"/>
</dbReference>
<accession>A0A1Y1VGC9</accession>
<dbReference type="SMART" id="SM00292">
    <property type="entry name" value="BRCT"/>
    <property type="match status" value="1"/>
</dbReference>
<keyword evidence="2 15" id="KW-0328">Glycosyltransferase</keyword>